<dbReference type="Proteomes" id="UP001297580">
    <property type="component" value="Chromosome"/>
</dbReference>
<evidence type="ECO:0000313" key="3">
    <source>
        <dbReference type="Proteomes" id="UP001297580"/>
    </source>
</evidence>
<protein>
    <submittedName>
        <fullName evidence="2">Contact-dependent growth inhibition system immunity protein</fullName>
    </submittedName>
</protein>
<dbReference type="Pfam" id="PF18593">
    <property type="entry name" value="CdiI_2"/>
    <property type="match status" value="1"/>
</dbReference>
<keyword evidence="3" id="KW-1185">Reference proteome</keyword>
<dbReference type="EMBL" id="CP133461">
    <property type="protein sequence ID" value="WMV78156.1"/>
    <property type="molecule type" value="Genomic_DNA"/>
</dbReference>
<sequence length="110" mass="12849">MANHRREQRCLFVKHNPEDPVFQFLAGIFHQDIDSPEEALQEFVTEENKEYLESAIVFLTEFMNSEHSGHEKNEYIQHCADGLYFPALGLTPIQWLKTVVEQLKKAVKTK</sequence>
<organism evidence="2 3">
    <name type="scientific">Geobacillus thermodenitrificans</name>
    <dbReference type="NCBI Taxonomy" id="33940"/>
    <lineage>
        <taxon>Bacteria</taxon>
        <taxon>Bacillati</taxon>
        <taxon>Bacillota</taxon>
        <taxon>Bacilli</taxon>
        <taxon>Bacillales</taxon>
        <taxon>Anoxybacillaceae</taxon>
        <taxon>Geobacillus</taxon>
    </lineage>
</organism>
<proteinExistence type="predicted"/>
<accession>A0ABY9QIQ6</accession>
<evidence type="ECO:0000259" key="1">
    <source>
        <dbReference type="Pfam" id="PF18593"/>
    </source>
</evidence>
<dbReference type="RefSeq" id="WP_087960270.1">
    <property type="nucleotide sequence ID" value="NZ_CP017690.1"/>
</dbReference>
<name>A0ABY9QIQ6_GEOTD</name>
<evidence type="ECO:0000313" key="2">
    <source>
        <dbReference type="EMBL" id="WMV78156.1"/>
    </source>
</evidence>
<dbReference type="InterPro" id="IPR041129">
    <property type="entry name" value="CdiI_2"/>
</dbReference>
<reference evidence="2 3" key="1">
    <citation type="submission" date="2023-08" db="EMBL/GenBank/DDBJ databases">
        <title>Complete genome sequence of Geobacillus thermodenitrificans K1041, a genetically tractable strain representative of the genus Geobacillus.</title>
        <authorList>
            <person name="Kani S."/>
            <person name="Suzuki H."/>
        </authorList>
    </citation>
    <scope>NUCLEOTIDE SEQUENCE [LARGE SCALE GENOMIC DNA]</scope>
    <source>
        <strain evidence="2 3">K1041</strain>
    </source>
</reference>
<feature type="domain" description="CdiI immunity protein" evidence="1">
    <location>
        <begin position="23"/>
        <end position="103"/>
    </location>
</feature>
<gene>
    <name evidence="2" type="ORF">HSX42_17695</name>
</gene>